<dbReference type="EMBL" id="JAYMYQ010000002">
    <property type="protein sequence ID" value="KAK7350553.1"/>
    <property type="molecule type" value="Genomic_DNA"/>
</dbReference>
<protein>
    <submittedName>
        <fullName evidence="1">Uncharacterized protein</fullName>
    </submittedName>
</protein>
<reference evidence="1 2" key="1">
    <citation type="submission" date="2024-01" db="EMBL/GenBank/DDBJ databases">
        <title>The genomes of 5 underutilized Papilionoideae crops provide insights into root nodulation and disease resistanc.</title>
        <authorList>
            <person name="Jiang F."/>
        </authorList>
    </citation>
    <scope>NUCLEOTIDE SEQUENCE [LARGE SCALE GENOMIC DNA]</scope>
    <source>
        <strain evidence="1">LVBAO_FW01</strain>
        <tissue evidence="1">Leaves</tissue>
    </source>
</reference>
<dbReference type="Proteomes" id="UP001367508">
    <property type="component" value="Unassembled WGS sequence"/>
</dbReference>
<proteinExistence type="predicted"/>
<organism evidence="1 2">
    <name type="scientific">Canavalia gladiata</name>
    <name type="common">Sword bean</name>
    <name type="synonym">Dolichos gladiatus</name>
    <dbReference type="NCBI Taxonomy" id="3824"/>
    <lineage>
        <taxon>Eukaryota</taxon>
        <taxon>Viridiplantae</taxon>
        <taxon>Streptophyta</taxon>
        <taxon>Embryophyta</taxon>
        <taxon>Tracheophyta</taxon>
        <taxon>Spermatophyta</taxon>
        <taxon>Magnoliopsida</taxon>
        <taxon>eudicotyledons</taxon>
        <taxon>Gunneridae</taxon>
        <taxon>Pentapetalae</taxon>
        <taxon>rosids</taxon>
        <taxon>fabids</taxon>
        <taxon>Fabales</taxon>
        <taxon>Fabaceae</taxon>
        <taxon>Papilionoideae</taxon>
        <taxon>50 kb inversion clade</taxon>
        <taxon>NPAAA clade</taxon>
        <taxon>indigoferoid/millettioid clade</taxon>
        <taxon>Phaseoleae</taxon>
        <taxon>Canavalia</taxon>
    </lineage>
</organism>
<sequence>MLLCMLIGAMFCWGWHKELDILNASTHEDREWFLESWSRTKRYFGSMSSFMEDLIYELFSFVYVLNTDWLIDLILTF</sequence>
<keyword evidence="2" id="KW-1185">Reference proteome</keyword>
<comment type="caution">
    <text evidence="1">The sequence shown here is derived from an EMBL/GenBank/DDBJ whole genome shotgun (WGS) entry which is preliminary data.</text>
</comment>
<evidence type="ECO:0000313" key="1">
    <source>
        <dbReference type="EMBL" id="KAK7350553.1"/>
    </source>
</evidence>
<name>A0AAN9R1D7_CANGL</name>
<gene>
    <name evidence="1" type="ORF">VNO77_09295</name>
</gene>
<accession>A0AAN9R1D7</accession>
<dbReference type="AlphaFoldDB" id="A0AAN9R1D7"/>
<evidence type="ECO:0000313" key="2">
    <source>
        <dbReference type="Proteomes" id="UP001367508"/>
    </source>
</evidence>